<feature type="domain" description="D-isomer specific 2-hydroxyacid dehydrogenase NAD-binding" evidence="7">
    <location>
        <begin position="173"/>
        <end position="377"/>
    </location>
</feature>
<sequence>MSLMRKCHAKAFQKSYGRTMSISTSSSKRPSMAVLDDYLGISHKHLSQIPRDKLPITIFQDSFPAYTHPQTTQAEKQALVDRLKPFTIISSMRERTPFPAELLRQLPNLKLLLATGTQFETFDLDAARDLGIIVAAAPGKGRTDNRPAYTCIARPKIDIKKGGSHPTTQHTWALILALARNIANDDAVMKNPAVLGWQTQLAKGLTGAILGVVGLGRLGAAVARVGSLAWGMEVVCWSENLTQDKANRKAEEMGLPVYGGSGGGADPDAPTFRAVSKEELFQRADVVSLHYVLSERSRGIVGAKELGMMKNSALLVNTSRGALVDEDALYNVLRDGGIGGAALDVFDIEPLPAISRWRSQEWGYGGRSNLLLTPHMGYTEEGLMHTWYEETAENVERWMENKAIINRIN</sequence>
<dbReference type="GO" id="GO:0008652">
    <property type="term" value="P:amino acid biosynthetic process"/>
    <property type="evidence" value="ECO:0007669"/>
    <property type="project" value="UniProtKB-KW"/>
</dbReference>
<dbReference type="Pfam" id="PF00389">
    <property type="entry name" value="2-Hacid_dh"/>
    <property type="match status" value="1"/>
</dbReference>
<dbReference type="OrthoDB" id="298012at2759"/>
<dbReference type="InterPro" id="IPR006140">
    <property type="entry name" value="D-isomer_DH_NAD-bd"/>
</dbReference>
<keyword evidence="3 5" id="KW-0560">Oxidoreductase</keyword>
<dbReference type="InterPro" id="IPR050857">
    <property type="entry name" value="D-2-hydroxyacid_DH"/>
</dbReference>
<name>A0A225A8Y6_TALAT</name>
<dbReference type="SUPFAM" id="SSF51735">
    <property type="entry name" value="NAD(P)-binding Rossmann-fold domains"/>
    <property type="match status" value="1"/>
</dbReference>
<evidence type="ECO:0000256" key="5">
    <source>
        <dbReference type="RuleBase" id="RU003719"/>
    </source>
</evidence>
<dbReference type="InterPro" id="IPR029753">
    <property type="entry name" value="D-isomer_DH_CS"/>
</dbReference>
<organism evidence="8 9">
    <name type="scientific">Talaromyces atroroseus</name>
    <dbReference type="NCBI Taxonomy" id="1441469"/>
    <lineage>
        <taxon>Eukaryota</taxon>
        <taxon>Fungi</taxon>
        <taxon>Dikarya</taxon>
        <taxon>Ascomycota</taxon>
        <taxon>Pezizomycotina</taxon>
        <taxon>Eurotiomycetes</taxon>
        <taxon>Eurotiomycetidae</taxon>
        <taxon>Eurotiales</taxon>
        <taxon>Trichocomaceae</taxon>
        <taxon>Talaromyces</taxon>
        <taxon>Talaromyces sect. Trachyspermi</taxon>
    </lineage>
</organism>
<evidence type="ECO:0000256" key="2">
    <source>
        <dbReference type="ARBA" id="ARBA00022605"/>
    </source>
</evidence>
<evidence type="ECO:0000256" key="3">
    <source>
        <dbReference type="ARBA" id="ARBA00023002"/>
    </source>
</evidence>
<dbReference type="GeneID" id="31007922"/>
<dbReference type="GO" id="GO:0051287">
    <property type="term" value="F:NAD binding"/>
    <property type="evidence" value="ECO:0007669"/>
    <property type="project" value="InterPro"/>
</dbReference>
<dbReference type="Proteomes" id="UP000214365">
    <property type="component" value="Unassembled WGS sequence"/>
</dbReference>
<gene>
    <name evidence="8" type="ORF">UA08_08166</name>
</gene>
<dbReference type="GO" id="GO:0016616">
    <property type="term" value="F:oxidoreductase activity, acting on the CH-OH group of donors, NAD or NADP as acceptor"/>
    <property type="evidence" value="ECO:0007669"/>
    <property type="project" value="InterPro"/>
</dbReference>
<evidence type="ECO:0000256" key="1">
    <source>
        <dbReference type="ARBA" id="ARBA00005854"/>
    </source>
</evidence>
<dbReference type="PROSITE" id="PS00671">
    <property type="entry name" value="D_2_HYDROXYACID_DH_3"/>
    <property type="match status" value="1"/>
</dbReference>
<dbReference type="AlphaFoldDB" id="A0A225A8Y6"/>
<proteinExistence type="inferred from homology"/>
<dbReference type="Pfam" id="PF02826">
    <property type="entry name" value="2-Hacid_dh_C"/>
    <property type="match status" value="1"/>
</dbReference>
<evidence type="ECO:0000259" key="6">
    <source>
        <dbReference type="Pfam" id="PF00389"/>
    </source>
</evidence>
<dbReference type="EMBL" id="LFMY01000014">
    <property type="protein sequence ID" value="OKL56440.1"/>
    <property type="molecule type" value="Genomic_DNA"/>
</dbReference>
<dbReference type="SUPFAM" id="SSF52283">
    <property type="entry name" value="Formate/glycerate dehydrogenase catalytic domain-like"/>
    <property type="match status" value="1"/>
</dbReference>
<keyword evidence="9" id="KW-1185">Reference proteome</keyword>
<reference evidence="8 9" key="1">
    <citation type="submission" date="2015-06" db="EMBL/GenBank/DDBJ databases">
        <title>Talaromyces atroroseus IBT 11181 draft genome.</title>
        <authorList>
            <person name="Rasmussen K.B."/>
            <person name="Rasmussen S."/>
            <person name="Petersen B."/>
            <person name="Sicheritz-Ponten T."/>
            <person name="Mortensen U.H."/>
            <person name="Thrane U."/>
        </authorList>
    </citation>
    <scope>NUCLEOTIDE SEQUENCE [LARGE SCALE GENOMIC DNA]</scope>
    <source>
        <strain evidence="8 9">IBT 11181</strain>
    </source>
</reference>
<accession>A0A225A8Y6</accession>
<protein>
    <recommendedName>
        <fullName evidence="10">D-isomer specific 2-hydroxyacid dehydrogenase NAD-binding domain-containing protein</fullName>
    </recommendedName>
</protein>
<keyword evidence="4" id="KW-0520">NAD</keyword>
<comment type="similarity">
    <text evidence="1 5">Belongs to the D-isomer specific 2-hydroxyacid dehydrogenase family.</text>
</comment>
<comment type="caution">
    <text evidence="8">The sequence shown here is derived from an EMBL/GenBank/DDBJ whole genome shotgun (WGS) entry which is preliminary data.</text>
</comment>
<dbReference type="PANTHER" id="PTHR42789">
    <property type="entry name" value="D-ISOMER SPECIFIC 2-HYDROXYACID DEHYDROGENASE FAMILY PROTEIN (AFU_ORTHOLOGUE AFUA_6G10090)"/>
    <property type="match status" value="1"/>
</dbReference>
<dbReference type="PANTHER" id="PTHR42789:SF1">
    <property type="entry name" value="D-ISOMER SPECIFIC 2-HYDROXYACID DEHYDROGENASE FAMILY PROTEIN (AFU_ORTHOLOGUE AFUA_6G10090)"/>
    <property type="match status" value="1"/>
</dbReference>
<evidence type="ECO:0000313" key="9">
    <source>
        <dbReference type="Proteomes" id="UP000214365"/>
    </source>
</evidence>
<dbReference type="RefSeq" id="XP_020116561.1">
    <property type="nucleotide sequence ID" value="XM_020263060.1"/>
</dbReference>
<evidence type="ECO:0000313" key="8">
    <source>
        <dbReference type="EMBL" id="OKL56440.1"/>
    </source>
</evidence>
<dbReference type="PROSITE" id="PS00065">
    <property type="entry name" value="D_2_HYDROXYACID_DH_1"/>
    <property type="match status" value="1"/>
</dbReference>
<dbReference type="Gene3D" id="3.40.50.720">
    <property type="entry name" value="NAD(P)-binding Rossmann-like Domain"/>
    <property type="match status" value="2"/>
</dbReference>
<dbReference type="InterPro" id="IPR029752">
    <property type="entry name" value="D-isomer_DH_CS1"/>
</dbReference>
<feature type="domain" description="D-isomer specific 2-hydroxyacid dehydrogenase catalytic" evidence="6">
    <location>
        <begin position="70"/>
        <end position="409"/>
    </location>
</feature>
<evidence type="ECO:0008006" key="10">
    <source>
        <dbReference type="Google" id="ProtNLM"/>
    </source>
</evidence>
<evidence type="ECO:0000256" key="4">
    <source>
        <dbReference type="ARBA" id="ARBA00023027"/>
    </source>
</evidence>
<dbReference type="STRING" id="1441469.A0A225A8Y6"/>
<dbReference type="InterPro" id="IPR036291">
    <property type="entry name" value="NAD(P)-bd_dom_sf"/>
</dbReference>
<keyword evidence="2" id="KW-0028">Amino-acid biosynthesis</keyword>
<evidence type="ECO:0000259" key="7">
    <source>
        <dbReference type="Pfam" id="PF02826"/>
    </source>
</evidence>
<dbReference type="CDD" id="cd12169">
    <property type="entry name" value="PGDH_like_1"/>
    <property type="match status" value="1"/>
</dbReference>
<dbReference type="InterPro" id="IPR006139">
    <property type="entry name" value="D-isomer_2_OHA_DH_cat_dom"/>
</dbReference>